<proteinExistence type="predicted"/>
<evidence type="ECO:0000313" key="2">
    <source>
        <dbReference type="Proteomes" id="UP000002453"/>
    </source>
</evidence>
<name>B7IGR8_THEAB</name>
<accession>B7IGR8</accession>
<organism evidence="1 2">
    <name type="scientific">Thermosipho africanus (strain TCF52B)</name>
    <dbReference type="NCBI Taxonomy" id="484019"/>
    <lineage>
        <taxon>Bacteria</taxon>
        <taxon>Thermotogati</taxon>
        <taxon>Thermotogota</taxon>
        <taxon>Thermotogae</taxon>
        <taxon>Thermotogales</taxon>
        <taxon>Fervidobacteriaceae</taxon>
        <taxon>Thermosipho</taxon>
    </lineage>
</organism>
<dbReference type="Proteomes" id="UP000002453">
    <property type="component" value="Chromosome"/>
</dbReference>
<evidence type="ECO:0000313" key="1">
    <source>
        <dbReference type="EMBL" id="ACJ75282.1"/>
    </source>
</evidence>
<reference evidence="1 2" key="1">
    <citation type="journal article" date="2009" name="J. Bacteriol.">
        <title>The genome of Thermosipho africanus TCF52B: lateral genetic connections to the Firmicutes and Archaea.</title>
        <authorList>
            <person name="Nesboe C.L."/>
            <person name="Bapteste E."/>
            <person name="Curtis B."/>
            <person name="Dahle H."/>
            <person name="Lopez P."/>
            <person name="Macleod D."/>
            <person name="Dlutek M."/>
            <person name="Bowman S."/>
            <person name="Zhaxybayeva O."/>
            <person name="Birkeland N.-K."/>
            <person name="Doolittle W.F."/>
        </authorList>
    </citation>
    <scope>NUCLEOTIDE SEQUENCE [LARGE SCALE GENOMIC DNA]</scope>
    <source>
        <strain evidence="1 2">TCF52B</strain>
    </source>
</reference>
<dbReference type="HOGENOM" id="CLU_3223193_0_0_0"/>
<protein>
    <submittedName>
        <fullName evidence="1">Uncharacterized protein</fullName>
    </submittedName>
</protein>
<sequence>MQKIGGIVMKIFLKWSDIKVKALKITPSRINCSLSSAHCSYFAH</sequence>
<dbReference type="EMBL" id="CP001185">
    <property type="protein sequence ID" value="ACJ75282.1"/>
    <property type="molecule type" value="Genomic_DNA"/>
</dbReference>
<gene>
    <name evidence="1" type="ordered locus">THA_820</name>
</gene>
<keyword evidence="2" id="KW-1185">Reference proteome</keyword>
<dbReference type="STRING" id="484019.THA_820"/>
<dbReference type="KEGG" id="taf:THA_820"/>
<dbReference type="AlphaFoldDB" id="B7IGR8"/>